<dbReference type="OrthoDB" id="1099963at2"/>
<evidence type="ECO:0000259" key="2">
    <source>
        <dbReference type="Pfam" id="PF04773"/>
    </source>
</evidence>
<dbReference type="GO" id="GO:0016989">
    <property type="term" value="F:sigma factor antagonist activity"/>
    <property type="evidence" value="ECO:0007669"/>
    <property type="project" value="TreeGrafter"/>
</dbReference>
<dbReference type="PANTHER" id="PTHR30273">
    <property type="entry name" value="PERIPLASMIC SIGNAL SENSOR AND SIGMA FACTOR ACTIVATOR FECR-RELATED"/>
    <property type="match status" value="1"/>
</dbReference>
<feature type="domain" description="Protein FecR C-terminal" evidence="3">
    <location>
        <begin position="317"/>
        <end position="385"/>
    </location>
</feature>
<dbReference type="Pfam" id="PF16344">
    <property type="entry name" value="FecR_C"/>
    <property type="match status" value="1"/>
</dbReference>
<dbReference type="RefSeq" id="WP_109414216.1">
    <property type="nucleotide sequence ID" value="NZ_QEAS01000002.1"/>
</dbReference>
<evidence type="ECO:0000256" key="1">
    <source>
        <dbReference type="SAM" id="Phobius"/>
    </source>
</evidence>
<protein>
    <submittedName>
        <fullName evidence="4">Anti-sigma factor</fullName>
    </submittedName>
</protein>
<sequence>MNEDIYRKLWQKLADGKELSGEEEEQLRKAHRQMLEKELEATANDLSLDHEEERGMAMRRKVDQQIADRKRKRFRLMNFGRIAAALLVGFTLLAATYWSWSDQTSNTEQLASQTDILPGRNKALLTLSDGSVISLNDAKNGTIAVQGGVHIEKDKTGNIRYTAKGEPGATDVALNTIATPNGGQYRITLPDGSIAMLNAASSLSYPVRFSANERRVKMTGEVYFEIEKLQLSGKKGNVPFFVETEGQLIQVLGTHFNVNAYGNEGAIRTTLVEGSVKVSARDGQSALLKPGEQSLLAGKLDVQQADIQQQLAWVSGDFVFRGETLEGVMRQVARWYDVEIDYPPHIGSLRFNGMVSRSQPLSVIVKMIQATHKASVTIKGRRLIVTD</sequence>
<dbReference type="InterPro" id="IPR032508">
    <property type="entry name" value="FecR_C"/>
</dbReference>
<dbReference type="AlphaFoldDB" id="A0A2U2PKT5"/>
<dbReference type="EMBL" id="QEAS01000002">
    <property type="protein sequence ID" value="PWG81938.1"/>
    <property type="molecule type" value="Genomic_DNA"/>
</dbReference>
<reference evidence="4 5" key="1">
    <citation type="submission" date="2018-04" db="EMBL/GenBank/DDBJ databases">
        <title>Pedobacter chongqingensis sp. nov., isolated from a rottenly hemp rope.</title>
        <authorList>
            <person name="Cai Y."/>
        </authorList>
    </citation>
    <scope>NUCLEOTIDE SEQUENCE [LARGE SCALE GENOMIC DNA]</scope>
    <source>
        <strain evidence="4 5">FJ4-8</strain>
    </source>
</reference>
<keyword evidence="1" id="KW-0472">Membrane</keyword>
<dbReference type="PANTHER" id="PTHR30273:SF2">
    <property type="entry name" value="PROTEIN FECR"/>
    <property type="match status" value="1"/>
</dbReference>
<evidence type="ECO:0000313" key="4">
    <source>
        <dbReference type="EMBL" id="PWG81938.1"/>
    </source>
</evidence>
<feature type="domain" description="FecR protein" evidence="2">
    <location>
        <begin position="176"/>
        <end position="277"/>
    </location>
</feature>
<name>A0A2U2PKT5_9SPHI</name>
<dbReference type="InterPro" id="IPR012373">
    <property type="entry name" value="Ferrdict_sens_TM"/>
</dbReference>
<dbReference type="InterPro" id="IPR006860">
    <property type="entry name" value="FecR"/>
</dbReference>
<dbReference type="Pfam" id="PF04773">
    <property type="entry name" value="FecR"/>
    <property type="match status" value="1"/>
</dbReference>
<comment type="caution">
    <text evidence="4">The sequence shown here is derived from an EMBL/GenBank/DDBJ whole genome shotgun (WGS) entry which is preliminary data.</text>
</comment>
<keyword evidence="5" id="KW-1185">Reference proteome</keyword>
<gene>
    <name evidence="4" type="ORF">DDR33_02585</name>
</gene>
<dbReference type="Proteomes" id="UP000245647">
    <property type="component" value="Unassembled WGS sequence"/>
</dbReference>
<keyword evidence="1" id="KW-0812">Transmembrane</keyword>
<evidence type="ECO:0000313" key="5">
    <source>
        <dbReference type="Proteomes" id="UP000245647"/>
    </source>
</evidence>
<keyword evidence="1" id="KW-1133">Transmembrane helix</keyword>
<accession>A0A2U2PKT5</accession>
<feature type="transmembrane region" description="Helical" evidence="1">
    <location>
        <begin position="79"/>
        <end position="100"/>
    </location>
</feature>
<dbReference type="Gene3D" id="3.55.50.30">
    <property type="match status" value="1"/>
</dbReference>
<organism evidence="4 5">
    <name type="scientific">Pararcticibacter amylolyticus</name>
    <dbReference type="NCBI Taxonomy" id="2173175"/>
    <lineage>
        <taxon>Bacteria</taxon>
        <taxon>Pseudomonadati</taxon>
        <taxon>Bacteroidota</taxon>
        <taxon>Sphingobacteriia</taxon>
        <taxon>Sphingobacteriales</taxon>
        <taxon>Sphingobacteriaceae</taxon>
        <taxon>Pararcticibacter</taxon>
    </lineage>
</organism>
<dbReference type="Gene3D" id="2.60.120.1440">
    <property type="match status" value="1"/>
</dbReference>
<proteinExistence type="predicted"/>
<evidence type="ECO:0000259" key="3">
    <source>
        <dbReference type="Pfam" id="PF16344"/>
    </source>
</evidence>